<name>A0A5S3PA82_9SPHN</name>
<gene>
    <name evidence="1" type="ORF">FEV51_04085</name>
</gene>
<keyword evidence="2" id="KW-1185">Reference proteome</keyword>
<accession>A0A5S3PA82</accession>
<dbReference type="OrthoDB" id="9865413at2"/>
<sequence>MIKPTHKPRIAVNEAAILRRSGADDMACTIIDVSKEGFRIKVAGAVPVGADYQLSYGGETHKIAVRWASMGEVGGEFLA</sequence>
<proteinExistence type="predicted"/>
<dbReference type="Proteomes" id="UP000309668">
    <property type="component" value="Unassembled WGS sequence"/>
</dbReference>
<evidence type="ECO:0000313" key="2">
    <source>
        <dbReference type="Proteomes" id="UP000309668"/>
    </source>
</evidence>
<organism evidence="1 2">
    <name type="scientific">Qipengyuania marisflavi</name>
    <dbReference type="NCBI Taxonomy" id="2486356"/>
    <lineage>
        <taxon>Bacteria</taxon>
        <taxon>Pseudomonadati</taxon>
        <taxon>Pseudomonadota</taxon>
        <taxon>Alphaproteobacteria</taxon>
        <taxon>Sphingomonadales</taxon>
        <taxon>Erythrobacteraceae</taxon>
        <taxon>Qipengyuania</taxon>
    </lineage>
</organism>
<protein>
    <recommendedName>
        <fullName evidence="3">PilZ domain-containing protein</fullName>
    </recommendedName>
</protein>
<evidence type="ECO:0008006" key="3">
    <source>
        <dbReference type="Google" id="ProtNLM"/>
    </source>
</evidence>
<dbReference type="SUPFAM" id="SSF141371">
    <property type="entry name" value="PilZ domain-like"/>
    <property type="match status" value="1"/>
</dbReference>
<evidence type="ECO:0000313" key="1">
    <source>
        <dbReference type="EMBL" id="TMM50361.1"/>
    </source>
</evidence>
<reference evidence="1 2" key="1">
    <citation type="submission" date="2019-05" db="EMBL/GenBank/DDBJ databases">
        <title>Erythrobacter marisflavi sp. nov., isolated from isolated from water of an estuary environment.</title>
        <authorList>
            <person name="Yoon J.-H."/>
        </authorList>
    </citation>
    <scope>NUCLEOTIDE SEQUENCE [LARGE SCALE GENOMIC DNA]</scope>
    <source>
        <strain evidence="1 2">KEM-5</strain>
    </source>
</reference>
<comment type="caution">
    <text evidence="1">The sequence shown here is derived from an EMBL/GenBank/DDBJ whole genome shotgun (WGS) entry which is preliminary data.</text>
</comment>
<dbReference type="EMBL" id="VCAO01000001">
    <property type="protein sequence ID" value="TMM50361.1"/>
    <property type="molecule type" value="Genomic_DNA"/>
</dbReference>
<dbReference type="AlphaFoldDB" id="A0A5S3PA82"/>
<dbReference type="RefSeq" id="WP_138616101.1">
    <property type="nucleotide sequence ID" value="NZ_VCAO01000001.1"/>
</dbReference>